<dbReference type="EMBL" id="CM004398">
    <property type="protein sequence ID" value="KAG8641657.1"/>
    <property type="molecule type" value="Genomic_DNA"/>
</dbReference>
<comment type="caution">
    <text evidence="1">The sequence shown here is derived from an EMBL/GenBank/DDBJ whole genome shotgun (WGS) entry which is preliminary data.</text>
</comment>
<evidence type="ECO:0000313" key="2">
    <source>
        <dbReference type="Proteomes" id="UP000091857"/>
    </source>
</evidence>
<reference evidence="2" key="1">
    <citation type="journal article" date="2016" name="Nat. Biotechnol.">
        <title>Sequencing wild and cultivated cassava and related species reveals extensive interspecific hybridization and genetic diversity.</title>
        <authorList>
            <person name="Bredeson J.V."/>
            <person name="Lyons J.B."/>
            <person name="Prochnik S.E."/>
            <person name="Wu G.A."/>
            <person name="Ha C.M."/>
            <person name="Edsinger-Gonzales E."/>
            <person name="Grimwood J."/>
            <person name="Schmutz J."/>
            <person name="Rabbi I.Y."/>
            <person name="Egesi C."/>
            <person name="Nauluvula P."/>
            <person name="Lebot V."/>
            <person name="Ndunguru J."/>
            <person name="Mkamilo G."/>
            <person name="Bart R.S."/>
            <person name="Setter T.L."/>
            <person name="Gleadow R.M."/>
            <person name="Kulakow P."/>
            <person name="Ferguson M.E."/>
            <person name="Rounsley S."/>
            <person name="Rokhsar D.S."/>
        </authorList>
    </citation>
    <scope>NUCLEOTIDE SEQUENCE [LARGE SCALE GENOMIC DNA]</scope>
    <source>
        <strain evidence="2">cv. AM560-2</strain>
    </source>
</reference>
<name>A0ACB7GMS4_MANES</name>
<proteinExistence type="predicted"/>
<dbReference type="Proteomes" id="UP000091857">
    <property type="component" value="Chromosome 12"/>
</dbReference>
<organism evidence="1 2">
    <name type="scientific">Manihot esculenta</name>
    <name type="common">Cassava</name>
    <name type="synonym">Jatropha manihot</name>
    <dbReference type="NCBI Taxonomy" id="3983"/>
    <lineage>
        <taxon>Eukaryota</taxon>
        <taxon>Viridiplantae</taxon>
        <taxon>Streptophyta</taxon>
        <taxon>Embryophyta</taxon>
        <taxon>Tracheophyta</taxon>
        <taxon>Spermatophyta</taxon>
        <taxon>Magnoliopsida</taxon>
        <taxon>eudicotyledons</taxon>
        <taxon>Gunneridae</taxon>
        <taxon>Pentapetalae</taxon>
        <taxon>rosids</taxon>
        <taxon>fabids</taxon>
        <taxon>Malpighiales</taxon>
        <taxon>Euphorbiaceae</taxon>
        <taxon>Crotonoideae</taxon>
        <taxon>Manihoteae</taxon>
        <taxon>Manihot</taxon>
    </lineage>
</organism>
<sequence>MLITKEAMEERKEKEKEKGEMNSGPTWADQWDNQNPDPPPQTESETDKKKEKDGSKNTLGKKLLSLRWMKELKKKSQKGEGK</sequence>
<protein>
    <submittedName>
        <fullName evidence="1">Uncharacterized protein</fullName>
    </submittedName>
</protein>
<gene>
    <name evidence="1" type="ORF">MANES_12G016200v8</name>
</gene>
<accession>A0ACB7GMS4</accession>
<evidence type="ECO:0000313" key="1">
    <source>
        <dbReference type="EMBL" id="KAG8641657.1"/>
    </source>
</evidence>
<keyword evidence="2" id="KW-1185">Reference proteome</keyword>